<sequence length="155" mass="15934">MRRVRGRAALAVAVGVMVPAVLAGCSGSDSGDASTSGSEETGVIRVEIPDGNLRRLGEPCNGAGAFRSVHAEASFTVQDGEGVEVARGELPSGVAEKMMDVSFREGMRQPTMCVMDVDVEGLSSADGQTFVVGDGFEVTIEPSDDAGLIGEVLIS</sequence>
<accession>A0A7W9GRY0</accession>
<feature type="chain" id="PRO_5038842998" evidence="1">
    <location>
        <begin position="24"/>
        <end position="155"/>
    </location>
</feature>
<comment type="caution">
    <text evidence="2">The sequence shown here is derived from an EMBL/GenBank/DDBJ whole genome shotgun (WGS) entry which is preliminary data.</text>
</comment>
<dbReference type="Proteomes" id="UP000542813">
    <property type="component" value="Unassembled WGS sequence"/>
</dbReference>
<dbReference type="EMBL" id="JACHMM010000001">
    <property type="protein sequence ID" value="MBB5788616.1"/>
    <property type="molecule type" value="Genomic_DNA"/>
</dbReference>
<gene>
    <name evidence="2" type="ORF">HD601_003191</name>
</gene>
<dbReference type="PROSITE" id="PS51257">
    <property type="entry name" value="PROKAR_LIPOPROTEIN"/>
    <property type="match status" value="1"/>
</dbReference>
<keyword evidence="1" id="KW-0732">Signal</keyword>
<feature type="signal peptide" evidence="1">
    <location>
        <begin position="1"/>
        <end position="23"/>
    </location>
</feature>
<dbReference type="AlphaFoldDB" id="A0A7W9GRY0"/>
<evidence type="ECO:0000256" key="1">
    <source>
        <dbReference type="SAM" id="SignalP"/>
    </source>
</evidence>
<organism evidence="2 3">
    <name type="scientific">Jiangella mangrovi</name>
    <dbReference type="NCBI Taxonomy" id="1524084"/>
    <lineage>
        <taxon>Bacteria</taxon>
        <taxon>Bacillati</taxon>
        <taxon>Actinomycetota</taxon>
        <taxon>Actinomycetes</taxon>
        <taxon>Jiangellales</taxon>
        <taxon>Jiangellaceae</taxon>
        <taxon>Jiangella</taxon>
    </lineage>
</organism>
<proteinExistence type="predicted"/>
<name>A0A7W9GRY0_9ACTN</name>
<protein>
    <submittedName>
        <fullName evidence="2">Uncharacterized protein</fullName>
    </submittedName>
</protein>
<evidence type="ECO:0000313" key="3">
    <source>
        <dbReference type="Proteomes" id="UP000542813"/>
    </source>
</evidence>
<keyword evidence="3" id="KW-1185">Reference proteome</keyword>
<evidence type="ECO:0000313" key="2">
    <source>
        <dbReference type="EMBL" id="MBB5788616.1"/>
    </source>
</evidence>
<reference evidence="2 3" key="1">
    <citation type="submission" date="2020-08" db="EMBL/GenBank/DDBJ databases">
        <title>Sequencing the genomes of 1000 actinobacteria strains.</title>
        <authorList>
            <person name="Klenk H.-P."/>
        </authorList>
    </citation>
    <scope>NUCLEOTIDE SEQUENCE [LARGE SCALE GENOMIC DNA]</scope>
    <source>
        <strain evidence="2 3">DSM 102122</strain>
    </source>
</reference>
<dbReference type="RefSeq" id="WP_184823402.1">
    <property type="nucleotide sequence ID" value="NZ_JACHMM010000001.1"/>
</dbReference>